<reference evidence="3" key="1">
    <citation type="submission" date="2023-06" db="EMBL/GenBank/DDBJ databases">
        <title>Conoideocrella luteorostrata (Hypocreales: Clavicipitaceae), a potential biocontrol fungus for elongate hemlock scale in United States Christmas tree production areas.</title>
        <authorList>
            <person name="Barrett H."/>
            <person name="Lovett B."/>
            <person name="Macias A.M."/>
            <person name="Stajich J.E."/>
            <person name="Kasson M.T."/>
        </authorList>
    </citation>
    <scope>NUCLEOTIDE SEQUENCE</scope>
    <source>
        <strain evidence="3">ARSEF 14590</strain>
    </source>
</reference>
<dbReference type="Gene3D" id="3.30.560.10">
    <property type="entry name" value="Glucose Oxidase, domain 3"/>
    <property type="match status" value="1"/>
</dbReference>
<dbReference type="PANTHER" id="PTHR11552">
    <property type="entry name" value="GLUCOSE-METHANOL-CHOLINE GMC OXIDOREDUCTASE"/>
    <property type="match status" value="1"/>
</dbReference>
<dbReference type="InterPro" id="IPR000172">
    <property type="entry name" value="GMC_OxRdtase_N"/>
</dbReference>
<dbReference type="InterPro" id="IPR012132">
    <property type="entry name" value="GMC_OxRdtase"/>
</dbReference>
<organism evidence="3 4">
    <name type="scientific">Conoideocrella luteorostrata</name>
    <dbReference type="NCBI Taxonomy" id="1105319"/>
    <lineage>
        <taxon>Eukaryota</taxon>
        <taxon>Fungi</taxon>
        <taxon>Dikarya</taxon>
        <taxon>Ascomycota</taxon>
        <taxon>Pezizomycotina</taxon>
        <taxon>Sordariomycetes</taxon>
        <taxon>Hypocreomycetidae</taxon>
        <taxon>Hypocreales</taxon>
        <taxon>Clavicipitaceae</taxon>
        <taxon>Conoideocrella</taxon>
    </lineage>
</organism>
<dbReference type="Pfam" id="PF05199">
    <property type="entry name" value="GMC_oxred_C"/>
    <property type="match status" value="1"/>
</dbReference>
<dbReference type="SUPFAM" id="SSF54373">
    <property type="entry name" value="FAD-linked reductases, C-terminal domain"/>
    <property type="match status" value="1"/>
</dbReference>
<keyword evidence="4" id="KW-1185">Reference proteome</keyword>
<name>A0AAJ0CTC1_9HYPO</name>
<accession>A0AAJ0CTC1</accession>
<dbReference type="PANTHER" id="PTHR11552:SF123">
    <property type="entry name" value="GMC OXIDOREDUCTASE (AFU_ORTHOLOGUE AFUA_2G01770)-RELATED"/>
    <property type="match status" value="1"/>
</dbReference>
<dbReference type="GO" id="GO:0050660">
    <property type="term" value="F:flavin adenine dinucleotide binding"/>
    <property type="evidence" value="ECO:0007669"/>
    <property type="project" value="InterPro"/>
</dbReference>
<dbReference type="InterPro" id="IPR007867">
    <property type="entry name" value="GMC_OxRtase_C"/>
</dbReference>
<gene>
    <name evidence="3" type="ORF">QQS21_003920</name>
</gene>
<dbReference type="SUPFAM" id="SSF51905">
    <property type="entry name" value="FAD/NAD(P)-binding domain"/>
    <property type="match status" value="1"/>
</dbReference>
<comment type="caution">
    <text evidence="3">The sequence shown here is derived from an EMBL/GenBank/DDBJ whole genome shotgun (WGS) entry which is preliminary data.</text>
</comment>
<dbReference type="AlphaFoldDB" id="A0AAJ0CTC1"/>
<dbReference type="InterPro" id="IPR036188">
    <property type="entry name" value="FAD/NAD-bd_sf"/>
</dbReference>
<dbReference type="Gene3D" id="3.50.50.60">
    <property type="entry name" value="FAD/NAD(P)-binding domain"/>
    <property type="match status" value="2"/>
</dbReference>
<proteinExistence type="inferred from homology"/>
<comment type="similarity">
    <text evidence="1">Belongs to the GMC oxidoreductase family.</text>
</comment>
<dbReference type="Proteomes" id="UP001251528">
    <property type="component" value="Unassembled WGS sequence"/>
</dbReference>
<evidence type="ECO:0000313" key="4">
    <source>
        <dbReference type="Proteomes" id="UP001251528"/>
    </source>
</evidence>
<evidence type="ECO:0000313" key="3">
    <source>
        <dbReference type="EMBL" id="KAK2603885.1"/>
    </source>
</evidence>
<dbReference type="PROSITE" id="PS00624">
    <property type="entry name" value="GMC_OXRED_2"/>
    <property type="match status" value="1"/>
</dbReference>
<sequence>MALGVKVLTDTVVHRVNFADQVASGVELTDGRKITSRKEVILCTGTYRTPQVLMLSGIGPSASLTQQGIPIVFESPDDATLLGGIPIDWVVSQPLTEEITTKHEPRAAERNRNLYETLVVYMPPGIPGIPVDGTHIPTSTMLLLPTSHGSVLIRSSIPEEPPVIQTNYFSTLLDRDALVHRTRETLKLMLETGPMKLLIDGESPPAGDGLLDLTPLLADIGDVEIEERIRRTGMQHHHSGETAAMGKVVDAEGKVLGVKGLRVADAIIVLILLGGHPQSYCGLHRVCNR</sequence>
<protein>
    <recommendedName>
        <fullName evidence="2">Glucose-methanol-choline oxidoreductase N-terminal domain-containing protein</fullName>
    </recommendedName>
</protein>
<evidence type="ECO:0000256" key="1">
    <source>
        <dbReference type="ARBA" id="ARBA00010790"/>
    </source>
</evidence>
<dbReference type="GO" id="GO:0016614">
    <property type="term" value="F:oxidoreductase activity, acting on CH-OH group of donors"/>
    <property type="evidence" value="ECO:0007669"/>
    <property type="project" value="InterPro"/>
</dbReference>
<dbReference type="Pfam" id="PF00732">
    <property type="entry name" value="GMC_oxred_N"/>
    <property type="match status" value="1"/>
</dbReference>
<evidence type="ECO:0000259" key="2">
    <source>
        <dbReference type="PROSITE" id="PS00624"/>
    </source>
</evidence>
<feature type="domain" description="Glucose-methanol-choline oxidoreductase N-terminal" evidence="2">
    <location>
        <begin position="45"/>
        <end position="59"/>
    </location>
</feature>
<dbReference type="EMBL" id="JASWJB010000054">
    <property type="protein sequence ID" value="KAK2603885.1"/>
    <property type="molecule type" value="Genomic_DNA"/>
</dbReference>